<dbReference type="AlphaFoldDB" id="A0A0A8Y0S8"/>
<accession>A0A0A8Y0S8</accession>
<keyword evidence="1" id="KW-0812">Transmembrane</keyword>
<feature type="transmembrane region" description="Helical" evidence="1">
    <location>
        <begin position="12"/>
        <end position="32"/>
    </location>
</feature>
<evidence type="ECO:0000256" key="1">
    <source>
        <dbReference type="SAM" id="Phobius"/>
    </source>
</evidence>
<protein>
    <submittedName>
        <fullName evidence="2">Uncharacterized protein</fullName>
    </submittedName>
</protein>
<name>A0A0A8Y0S8_ARUDO</name>
<organism evidence="2">
    <name type="scientific">Arundo donax</name>
    <name type="common">Giant reed</name>
    <name type="synonym">Donax arundinaceus</name>
    <dbReference type="NCBI Taxonomy" id="35708"/>
    <lineage>
        <taxon>Eukaryota</taxon>
        <taxon>Viridiplantae</taxon>
        <taxon>Streptophyta</taxon>
        <taxon>Embryophyta</taxon>
        <taxon>Tracheophyta</taxon>
        <taxon>Spermatophyta</taxon>
        <taxon>Magnoliopsida</taxon>
        <taxon>Liliopsida</taxon>
        <taxon>Poales</taxon>
        <taxon>Poaceae</taxon>
        <taxon>PACMAD clade</taxon>
        <taxon>Arundinoideae</taxon>
        <taxon>Arundineae</taxon>
        <taxon>Arundo</taxon>
    </lineage>
</organism>
<keyword evidence="1" id="KW-1133">Transmembrane helix</keyword>
<dbReference type="EMBL" id="GBRH01278001">
    <property type="protein sequence ID" value="JAD19894.1"/>
    <property type="molecule type" value="Transcribed_RNA"/>
</dbReference>
<reference evidence="2" key="1">
    <citation type="submission" date="2014-09" db="EMBL/GenBank/DDBJ databases">
        <authorList>
            <person name="Magalhaes I.L.F."/>
            <person name="Oliveira U."/>
            <person name="Santos F.R."/>
            <person name="Vidigal T.H.D.A."/>
            <person name="Brescovit A.D."/>
            <person name="Santos A.J."/>
        </authorList>
    </citation>
    <scope>NUCLEOTIDE SEQUENCE</scope>
    <source>
        <tissue evidence="2">Shoot tissue taken approximately 20 cm above the soil surface</tissue>
    </source>
</reference>
<sequence length="66" mass="7439">MKTSGMSLRSLNFTIFLMTIFGRHIAAFLYALAANNLVMQRKNLWKAILSLSCNISILLLKLSVHV</sequence>
<evidence type="ECO:0000313" key="2">
    <source>
        <dbReference type="EMBL" id="JAD19894.1"/>
    </source>
</evidence>
<proteinExistence type="predicted"/>
<keyword evidence="1" id="KW-0472">Membrane</keyword>
<reference evidence="2" key="2">
    <citation type="journal article" date="2015" name="Data Brief">
        <title>Shoot transcriptome of the giant reed, Arundo donax.</title>
        <authorList>
            <person name="Barrero R.A."/>
            <person name="Guerrero F.D."/>
            <person name="Moolhuijzen P."/>
            <person name="Goolsby J.A."/>
            <person name="Tidwell J."/>
            <person name="Bellgard S.E."/>
            <person name="Bellgard M.I."/>
        </authorList>
    </citation>
    <scope>NUCLEOTIDE SEQUENCE</scope>
    <source>
        <tissue evidence="2">Shoot tissue taken approximately 20 cm above the soil surface</tissue>
    </source>
</reference>